<feature type="active site" description="Proton donor/acceptor" evidence="20">
    <location>
        <position position="339"/>
    </location>
</feature>
<dbReference type="SMART" id="SM00353">
    <property type="entry name" value="HLH"/>
    <property type="match status" value="1"/>
</dbReference>
<comment type="caution">
    <text evidence="20">Lacks conserved residue(s) required for the propagation of feature annotation.</text>
</comment>
<comment type="subunit">
    <text evidence="19">Efficient DNA binding requires dimerization with another bHLH protein. Binds DNA as a heterodimer with MAD1, MAD4, MNT, WBSCR14 and MLXIP. Can also bind DNA as a homodimer.</text>
</comment>
<evidence type="ECO:0000256" key="6">
    <source>
        <dbReference type="ARBA" id="ARBA00022553"/>
    </source>
</evidence>
<dbReference type="OrthoDB" id="191080at2759"/>
<evidence type="ECO:0000256" key="4">
    <source>
        <dbReference type="ARBA" id="ARBA00022490"/>
    </source>
</evidence>
<evidence type="ECO:0000256" key="12">
    <source>
        <dbReference type="ARBA" id="ARBA00023159"/>
    </source>
</evidence>
<dbReference type="FunFam" id="3.40.225.10:FF:000003">
    <property type="entry name" value="Methylthioribulose-1-phosphate dehydratase"/>
    <property type="match status" value="1"/>
</dbReference>
<evidence type="ECO:0000256" key="5">
    <source>
        <dbReference type="ARBA" id="ARBA00022491"/>
    </source>
</evidence>
<evidence type="ECO:0000256" key="21">
    <source>
        <dbReference type="SAM" id="Coils"/>
    </source>
</evidence>
<dbReference type="GO" id="GO:0046570">
    <property type="term" value="F:methylthioribulose 1-phosphate dehydratase activity"/>
    <property type="evidence" value="ECO:0007669"/>
    <property type="project" value="UniProtKB-UniRule"/>
</dbReference>
<dbReference type="InterPro" id="IPR011598">
    <property type="entry name" value="bHLH_dom"/>
</dbReference>
<dbReference type="InterPro" id="IPR036638">
    <property type="entry name" value="HLH_DNA-bd_sf"/>
</dbReference>
<reference evidence="23" key="1">
    <citation type="submission" date="2020-11" db="EMBL/GenBank/DDBJ databases">
        <authorList>
            <person name="Tran Van P."/>
        </authorList>
    </citation>
    <scope>NUCLEOTIDE SEQUENCE</scope>
</reference>
<dbReference type="PROSITE" id="PS50888">
    <property type="entry name" value="BHLH"/>
    <property type="match status" value="1"/>
</dbReference>
<feature type="coiled-coil region" evidence="21">
    <location>
        <begin position="102"/>
        <end position="136"/>
    </location>
</feature>
<name>A0A7R8WAC6_9CRUS</name>
<comment type="similarity">
    <text evidence="20">Belongs to the aldolase class II family. MtnB subfamily.</text>
</comment>
<comment type="subcellular location">
    <subcellularLocation>
        <location evidence="2 20">Cytoplasm</location>
    </subcellularLocation>
    <subcellularLocation>
        <location evidence="1">Nucleus</location>
    </subcellularLocation>
</comment>
<evidence type="ECO:0000256" key="2">
    <source>
        <dbReference type="ARBA" id="ARBA00004496"/>
    </source>
</evidence>
<evidence type="ECO:0000256" key="9">
    <source>
        <dbReference type="ARBA" id="ARBA00022833"/>
    </source>
</evidence>
<dbReference type="Pfam" id="PF00596">
    <property type="entry name" value="Aldolase_II"/>
    <property type="match status" value="1"/>
</dbReference>
<dbReference type="GO" id="GO:0003677">
    <property type="term" value="F:DNA binding"/>
    <property type="evidence" value="ECO:0007669"/>
    <property type="project" value="UniProtKB-KW"/>
</dbReference>
<feature type="region of interest" description="Disordered" evidence="22">
    <location>
        <begin position="1"/>
        <end position="68"/>
    </location>
</feature>
<feature type="binding site" evidence="20">
    <location>
        <position position="395"/>
    </location>
    <ligand>
        <name>Zn(2+)</name>
        <dbReference type="ChEBI" id="CHEBI:29105"/>
    </ligand>
</feature>
<keyword evidence="11" id="KW-0238">DNA-binding</keyword>
<dbReference type="InterPro" id="IPR001303">
    <property type="entry name" value="Aldolase_II/adducin_N"/>
</dbReference>
<evidence type="ECO:0000256" key="13">
    <source>
        <dbReference type="ARBA" id="ARBA00023163"/>
    </source>
</evidence>
<evidence type="ECO:0000256" key="3">
    <source>
        <dbReference type="ARBA" id="ARBA00006274"/>
    </source>
</evidence>
<dbReference type="SUPFAM" id="SSF53639">
    <property type="entry name" value="AraD/HMP-PK domain-like"/>
    <property type="match status" value="1"/>
</dbReference>
<keyword evidence="13" id="KW-0804">Transcription</keyword>
<keyword evidence="7 20" id="KW-0028">Amino-acid biosynthesis</keyword>
<comment type="cofactor">
    <cofactor evidence="20">
        <name>Zn(2+)</name>
        <dbReference type="ChEBI" id="CHEBI:29105"/>
    </cofactor>
    <text evidence="20">Binds 1 zinc ion per subunit.</text>
</comment>
<dbReference type="GO" id="GO:0008270">
    <property type="term" value="F:zinc ion binding"/>
    <property type="evidence" value="ECO:0007669"/>
    <property type="project" value="UniProtKB-UniRule"/>
</dbReference>
<evidence type="ECO:0000256" key="20">
    <source>
        <dbReference type="HAMAP-Rule" id="MF_03116"/>
    </source>
</evidence>
<evidence type="ECO:0000256" key="10">
    <source>
        <dbReference type="ARBA" id="ARBA00023015"/>
    </source>
</evidence>
<keyword evidence="21" id="KW-0175">Coiled coil</keyword>
<evidence type="ECO:0000256" key="16">
    <source>
        <dbReference type="ARBA" id="ARBA00023242"/>
    </source>
</evidence>
<dbReference type="GO" id="GO:0046983">
    <property type="term" value="F:protein dimerization activity"/>
    <property type="evidence" value="ECO:0007669"/>
    <property type="project" value="InterPro"/>
</dbReference>
<gene>
    <name evidence="23" type="ORF">CTOB1V02_LOCUS5795</name>
</gene>
<evidence type="ECO:0000256" key="11">
    <source>
        <dbReference type="ARBA" id="ARBA00023125"/>
    </source>
</evidence>
<keyword evidence="4 20" id="KW-0963">Cytoplasm</keyword>
<evidence type="ECO:0000256" key="15">
    <source>
        <dbReference type="ARBA" id="ARBA00023239"/>
    </source>
</evidence>
<dbReference type="InterPro" id="IPR027514">
    <property type="entry name" value="Salvage_MtnB_euk"/>
</dbReference>
<proteinExistence type="inferred from homology"/>
<dbReference type="Pfam" id="PF00010">
    <property type="entry name" value="HLH"/>
    <property type="match status" value="1"/>
</dbReference>
<evidence type="ECO:0000256" key="8">
    <source>
        <dbReference type="ARBA" id="ARBA00022723"/>
    </source>
</evidence>
<dbReference type="SMART" id="SM01007">
    <property type="entry name" value="Aldolase_II"/>
    <property type="match status" value="1"/>
</dbReference>
<evidence type="ECO:0000256" key="17">
    <source>
        <dbReference type="ARBA" id="ARBA00053727"/>
    </source>
</evidence>
<dbReference type="SUPFAM" id="SSF47459">
    <property type="entry name" value="HLH, helix-loop-helix DNA-binding domain"/>
    <property type="match status" value="1"/>
</dbReference>
<evidence type="ECO:0000256" key="19">
    <source>
        <dbReference type="ARBA" id="ARBA00065416"/>
    </source>
</evidence>
<dbReference type="GO" id="GO:0005737">
    <property type="term" value="C:cytoplasm"/>
    <property type="evidence" value="ECO:0007669"/>
    <property type="project" value="UniProtKB-SubCell"/>
</dbReference>
<evidence type="ECO:0000256" key="14">
    <source>
        <dbReference type="ARBA" id="ARBA00023167"/>
    </source>
</evidence>
<dbReference type="AlphaFoldDB" id="A0A7R8WAC6"/>
<comment type="function">
    <text evidence="17">Transcription regulator. Forms a sequence-specific DNA-binding protein complex with MAD1, MAD4, MNT, WBSCR14 and MLXIP which recognizes the core sequence 5'-CACGTG-3'. The TCFL4-MAD1, TCFL4-MAD4, TCFL4-WBSCR14 complexes are transcriptional repressors. Plays a role in transcriptional activation of glycolytic target genes. Involved in glucose-responsive gene regulation.</text>
</comment>
<comment type="similarity">
    <text evidence="3">Belongs to the aldolase class II family. Adducin subfamily.</text>
</comment>
<comment type="function">
    <text evidence="18">Catalyzes the dehydration of methylthioribulose-1-phosphate (MTRu-1-P) into 2,3-diketo-5-methylthiopentyl-1-phosphate (DK-MTP-1-P). Functions in the methionine salvage pathway, which plays a key role in cancer, apoptosis, microbial proliferation and inflammation. May inhibit the CASP1-related inflammatory response (pyroptosis), the CASP9-dependent apoptotic pathway and the cytochrome c-dependent and APAF1-mediated cell death.</text>
</comment>
<sequence>MVMNTKGEPDEKRQPGLYRCGSNNSLHNTANSYTGTDEEDSDERSSSGHAHYRERRREAHTQAEQKRRDAIKKGYDSLQNLVPTCQQQDAVSGYKMSKATVLNRSIDYIQFLTQQKKKLEEDLSALRKEKTALAIMKQNYEDIVKAHQSRPPPVAAQVPDELKFQVLRSILEALYASFDEKISVENFSELSASVFKWLEEYCKPQALRQLVLSELQKAIPPAPPISPVHHQHMDHPRNLIPLLCRQFYQLGWVTGTGGGISVRDGSHIYIAPSGVQKERIQPEDLFVIDLESEKDVSVPPPEKQLKRSQCTPLFMAAYQSSVLATLLWPGDEFTITHVEMIKGIRNGATGKALTYLDTLHVPIIENTPEEADLKDRLWQTIEDNPETCAVLVRRHGFYCWGNTWEQAKAMCECYDYLFSLGVEMKRLGLDPMSKPASMVN</sequence>
<evidence type="ECO:0000256" key="1">
    <source>
        <dbReference type="ARBA" id="ARBA00004123"/>
    </source>
</evidence>
<keyword evidence="9 20" id="KW-0862">Zinc</keyword>
<dbReference type="NCBIfam" id="TIGR03328">
    <property type="entry name" value="salvage_mtnB"/>
    <property type="match status" value="1"/>
</dbReference>
<dbReference type="GO" id="GO:0005654">
    <property type="term" value="C:nucleoplasm"/>
    <property type="evidence" value="ECO:0007669"/>
    <property type="project" value="UniProtKB-ARBA"/>
</dbReference>
<feature type="compositionally biased region" description="Polar residues" evidence="22">
    <location>
        <begin position="21"/>
        <end position="35"/>
    </location>
</feature>
<dbReference type="PANTHER" id="PTHR10640">
    <property type="entry name" value="METHYLTHIORIBULOSE-1-PHOSPHATE DEHYDRATASE"/>
    <property type="match status" value="1"/>
</dbReference>
<dbReference type="InterPro" id="IPR017714">
    <property type="entry name" value="MethylthioRu-1-P_deHdtase_MtnB"/>
</dbReference>
<dbReference type="InterPro" id="IPR036409">
    <property type="entry name" value="Aldolase_II/adducin_N_sf"/>
</dbReference>
<keyword evidence="10" id="KW-0805">Transcription regulation</keyword>
<keyword evidence="14 20" id="KW-0486">Methionine biosynthesis</keyword>
<dbReference type="Gene3D" id="4.10.280.10">
    <property type="entry name" value="Helix-loop-helix DNA-binding domain"/>
    <property type="match status" value="1"/>
</dbReference>
<evidence type="ECO:0000256" key="7">
    <source>
        <dbReference type="ARBA" id="ARBA00022605"/>
    </source>
</evidence>
<feature type="binding site" evidence="20">
    <location>
        <position position="310"/>
    </location>
    <ligand>
        <name>substrate</name>
    </ligand>
</feature>
<keyword evidence="5" id="KW-0678">Repressor</keyword>
<dbReference type="CDD" id="cd19687">
    <property type="entry name" value="bHLHzip_Mlx"/>
    <property type="match status" value="1"/>
</dbReference>
<dbReference type="Gene3D" id="3.40.225.10">
    <property type="entry name" value="Class II aldolase/adducin N-terminal domain"/>
    <property type="match status" value="1"/>
</dbReference>
<dbReference type="GO" id="GO:0019509">
    <property type="term" value="P:L-methionine salvage from methylthioadenosine"/>
    <property type="evidence" value="ECO:0007669"/>
    <property type="project" value="UniProtKB-UniRule"/>
</dbReference>
<dbReference type="GO" id="GO:0045944">
    <property type="term" value="P:positive regulation of transcription by RNA polymerase II"/>
    <property type="evidence" value="ECO:0007669"/>
    <property type="project" value="UniProtKB-ARBA"/>
</dbReference>
<evidence type="ECO:0000256" key="18">
    <source>
        <dbReference type="ARBA" id="ARBA00060021"/>
    </source>
</evidence>
<keyword evidence="12" id="KW-0010">Activator</keyword>
<keyword evidence="15 20" id="KW-0456">Lyase</keyword>
<dbReference type="GO" id="GO:0140297">
    <property type="term" value="F:DNA-binding transcription factor binding"/>
    <property type="evidence" value="ECO:0007669"/>
    <property type="project" value="UniProtKB-ARBA"/>
</dbReference>
<protein>
    <recommendedName>
        <fullName evidence="20">Probable methylthioribulose-1-phosphate dehydratase</fullName>
        <shortName evidence="20">MTRu-1-P dehydratase</shortName>
        <ecNumber evidence="20">4.2.1.109</ecNumber>
    </recommendedName>
</protein>
<comment type="catalytic activity">
    <reaction evidence="20">
        <text>5-(methylsulfanyl)-D-ribulose 1-phosphate = 5-methylsulfanyl-2,3-dioxopentyl phosphate + H2O</text>
        <dbReference type="Rhea" id="RHEA:15549"/>
        <dbReference type="ChEBI" id="CHEBI:15377"/>
        <dbReference type="ChEBI" id="CHEBI:58548"/>
        <dbReference type="ChEBI" id="CHEBI:58828"/>
        <dbReference type="EC" id="4.2.1.109"/>
    </reaction>
</comment>
<evidence type="ECO:0000313" key="23">
    <source>
        <dbReference type="EMBL" id="CAD7227901.1"/>
    </source>
</evidence>
<evidence type="ECO:0000256" key="22">
    <source>
        <dbReference type="SAM" id="MobiDB-lite"/>
    </source>
</evidence>
<accession>A0A7R8WAC6</accession>
<feature type="compositionally biased region" description="Basic and acidic residues" evidence="22">
    <location>
        <begin position="55"/>
        <end position="68"/>
    </location>
</feature>
<dbReference type="HAMAP" id="MF_03116">
    <property type="entry name" value="Salvage_MtnB_euk"/>
    <property type="match status" value="1"/>
</dbReference>
<dbReference type="FunFam" id="4.10.280.10:FF:000037">
    <property type="entry name" value="max-like protein X isoform X2"/>
    <property type="match status" value="1"/>
</dbReference>
<dbReference type="PANTHER" id="PTHR10640:SF7">
    <property type="entry name" value="METHYLTHIORIBULOSE-1-PHOSPHATE DEHYDRATASE"/>
    <property type="match status" value="1"/>
</dbReference>
<dbReference type="EMBL" id="OB661301">
    <property type="protein sequence ID" value="CAD7227901.1"/>
    <property type="molecule type" value="Genomic_DNA"/>
</dbReference>
<keyword evidence="6" id="KW-0597">Phosphoprotein</keyword>
<keyword evidence="8 20" id="KW-0479">Metal-binding</keyword>
<keyword evidence="16" id="KW-0539">Nucleus</keyword>
<comment type="pathway">
    <text evidence="20">Amino-acid biosynthesis; L-methionine biosynthesis via salvage pathway; L-methionine from S-methyl-5-thio-alpha-D-ribose 1-phosphate: step 2/6.</text>
</comment>
<organism evidence="23">
    <name type="scientific">Cyprideis torosa</name>
    <dbReference type="NCBI Taxonomy" id="163714"/>
    <lineage>
        <taxon>Eukaryota</taxon>
        <taxon>Metazoa</taxon>
        <taxon>Ecdysozoa</taxon>
        <taxon>Arthropoda</taxon>
        <taxon>Crustacea</taxon>
        <taxon>Oligostraca</taxon>
        <taxon>Ostracoda</taxon>
        <taxon>Podocopa</taxon>
        <taxon>Podocopida</taxon>
        <taxon>Cytherocopina</taxon>
        <taxon>Cytheroidea</taxon>
        <taxon>Cytherideidae</taxon>
        <taxon>Cyprideis</taxon>
    </lineage>
</organism>
<dbReference type="EC" id="4.2.1.109" evidence="20"/>
<dbReference type="UniPathway" id="UPA00904">
    <property type="reaction ID" value="UER00875"/>
</dbReference>